<dbReference type="OrthoDB" id="79367at2759"/>
<feature type="compositionally biased region" description="Low complexity" evidence="3">
    <location>
        <begin position="1027"/>
        <end position="1049"/>
    </location>
</feature>
<feature type="compositionally biased region" description="Basic and acidic residues" evidence="3">
    <location>
        <begin position="1115"/>
        <end position="1132"/>
    </location>
</feature>
<feature type="compositionally biased region" description="Polar residues" evidence="3">
    <location>
        <begin position="750"/>
        <end position="791"/>
    </location>
</feature>
<dbReference type="RefSeq" id="XP_025409197.1">
    <property type="nucleotide sequence ID" value="XM_025553412.1"/>
</dbReference>
<feature type="region of interest" description="Disordered" evidence="3">
    <location>
        <begin position="1183"/>
        <end position="1306"/>
    </location>
</feature>
<feature type="compositionally biased region" description="Gly residues" evidence="3">
    <location>
        <begin position="1011"/>
        <end position="1026"/>
    </location>
</feature>
<dbReference type="InterPro" id="IPR008942">
    <property type="entry name" value="ENTH_VHS"/>
</dbReference>
<evidence type="ECO:0000259" key="5">
    <source>
        <dbReference type="PROSITE" id="PS51391"/>
    </source>
</evidence>
<feature type="domain" description="CID" evidence="5">
    <location>
        <begin position="1"/>
        <end position="139"/>
    </location>
</feature>
<dbReference type="InterPro" id="IPR035979">
    <property type="entry name" value="RBD_domain_sf"/>
</dbReference>
<evidence type="ECO:0000256" key="3">
    <source>
        <dbReference type="SAM" id="MobiDB-lite"/>
    </source>
</evidence>
<dbReference type="CDD" id="cd16983">
    <property type="entry name" value="CID_SCAF8_like"/>
    <property type="match status" value="1"/>
</dbReference>
<dbReference type="InterPro" id="IPR000504">
    <property type="entry name" value="RRM_dom"/>
</dbReference>
<name>A0A8B8FFE1_9HEMI</name>
<feature type="region of interest" description="Disordered" evidence="3">
    <location>
        <begin position="591"/>
        <end position="611"/>
    </location>
</feature>
<evidence type="ECO:0000313" key="6">
    <source>
        <dbReference type="Proteomes" id="UP000694846"/>
    </source>
</evidence>
<dbReference type="SMART" id="SM00582">
    <property type="entry name" value="RPR"/>
    <property type="match status" value="1"/>
</dbReference>
<dbReference type="InterPro" id="IPR051485">
    <property type="entry name" value="SR-CTD_assoc_factor"/>
</dbReference>
<dbReference type="PANTHER" id="PTHR23140:SF4">
    <property type="entry name" value="PROTEIN CBR-NRD-1"/>
    <property type="match status" value="1"/>
</dbReference>
<feature type="compositionally biased region" description="Polar residues" evidence="3">
    <location>
        <begin position="1367"/>
        <end position="1378"/>
    </location>
</feature>
<evidence type="ECO:0000256" key="2">
    <source>
        <dbReference type="PROSITE-ProRule" id="PRU00176"/>
    </source>
</evidence>
<dbReference type="GO" id="GO:0003723">
    <property type="term" value="F:RNA binding"/>
    <property type="evidence" value="ECO:0007669"/>
    <property type="project" value="UniProtKB-UniRule"/>
</dbReference>
<feature type="compositionally biased region" description="Basic and acidic residues" evidence="3">
    <location>
        <begin position="592"/>
        <end position="603"/>
    </location>
</feature>
<feature type="region of interest" description="Disordered" evidence="3">
    <location>
        <begin position="394"/>
        <end position="445"/>
    </location>
</feature>
<dbReference type="Gene3D" id="3.30.70.330">
    <property type="match status" value="1"/>
</dbReference>
<evidence type="ECO:0000313" key="7">
    <source>
        <dbReference type="RefSeq" id="XP_025409197.1"/>
    </source>
</evidence>
<dbReference type="CTD" id="37411"/>
<dbReference type="InterPro" id="IPR006569">
    <property type="entry name" value="CID_dom"/>
</dbReference>
<evidence type="ECO:0000256" key="1">
    <source>
        <dbReference type="ARBA" id="ARBA00022884"/>
    </source>
</evidence>
<feature type="compositionally biased region" description="Basic and acidic residues" evidence="3">
    <location>
        <begin position="1296"/>
        <end position="1306"/>
    </location>
</feature>
<dbReference type="Pfam" id="PF04818">
    <property type="entry name" value="CID"/>
    <property type="match status" value="1"/>
</dbReference>
<dbReference type="SUPFAM" id="SSF48464">
    <property type="entry name" value="ENTH/VHS domain"/>
    <property type="match status" value="1"/>
</dbReference>
<organism evidence="6 7">
    <name type="scientific">Sipha flava</name>
    <name type="common">yellow sugarcane aphid</name>
    <dbReference type="NCBI Taxonomy" id="143950"/>
    <lineage>
        <taxon>Eukaryota</taxon>
        <taxon>Metazoa</taxon>
        <taxon>Ecdysozoa</taxon>
        <taxon>Arthropoda</taxon>
        <taxon>Hexapoda</taxon>
        <taxon>Insecta</taxon>
        <taxon>Pterygota</taxon>
        <taxon>Neoptera</taxon>
        <taxon>Paraneoptera</taxon>
        <taxon>Hemiptera</taxon>
        <taxon>Sternorrhyncha</taxon>
        <taxon>Aphidomorpha</taxon>
        <taxon>Aphidoidea</taxon>
        <taxon>Aphididae</taxon>
        <taxon>Sipha</taxon>
    </lineage>
</organism>
<dbReference type="Pfam" id="PF00076">
    <property type="entry name" value="RRM_1"/>
    <property type="match status" value="1"/>
</dbReference>
<gene>
    <name evidence="7" type="primary">LOC112682725</name>
</gene>
<dbReference type="GO" id="GO:0005634">
    <property type="term" value="C:nucleus"/>
    <property type="evidence" value="ECO:0007669"/>
    <property type="project" value="TreeGrafter"/>
</dbReference>
<dbReference type="PROSITE" id="PS50102">
    <property type="entry name" value="RRM"/>
    <property type="match status" value="1"/>
</dbReference>
<dbReference type="InterPro" id="IPR012677">
    <property type="entry name" value="Nucleotide-bd_a/b_plait_sf"/>
</dbReference>
<dbReference type="SMART" id="SM00360">
    <property type="entry name" value="RRM"/>
    <property type="match status" value="1"/>
</dbReference>
<dbReference type="FunFam" id="1.25.40.90:FF:000004">
    <property type="entry name" value="splicing factor, arginine/serine-rich 15"/>
    <property type="match status" value="1"/>
</dbReference>
<dbReference type="GeneID" id="112682725"/>
<dbReference type="Proteomes" id="UP000694846">
    <property type="component" value="Unplaced"/>
</dbReference>
<accession>A0A8B8FFE1</accession>
<feature type="region of interest" description="Disordered" evidence="3">
    <location>
        <begin position="1353"/>
        <end position="1378"/>
    </location>
</feature>
<proteinExistence type="predicted"/>
<feature type="compositionally biased region" description="Polar residues" evidence="3">
    <location>
        <begin position="806"/>
        <end position="816"/>
    </location>
</feature>
<feature type="compositionally biased region" description="Basic and acidic residues" evidence="3">
    <location>
        <begin position="423"/>
        <end position="439"/>
    </location>
</feature>
<reference evidence="7" key="1">
    <citation type="submission" date="2025-08" db="UniProtKB">
        <authorList>
            <consortium name="RefSeq"/>
        </authorList>
    </citation>
    <scope>IDENTIFICATION</scope>
    <source>
        <tissue evidence="7">Whole body</tissue>
    </source>
</reference>
<feature type="compositionally biased region" description="Basic and acidic residues" evidence="3">
    <location>
        <begin position="831"/>
        <end position="909"/>
    </location>
</feature>
<protein>
    <submittedName>
        <fullName evidence="7">Splicing factor, arginine/serine-rich 15</fullName>
    </submittedName>
</protein>
<sequence length="1522" mass="174333">MEAVKAFTFELYSIMEMKPPISKAKMTAITRNAIKAIKLYKHVVQCVEKFIQKCKPEYKIPGLYVIDSIVRQSRHQFGNDKDVFAPRFARNLRTTFTHLFACPEEDKSKVIRVLNLWQKNAVFTTDIIQPIFDLAANPDYSEHTQINPLSTIDNSPKLSVKTDLFKSQENTPVKEDMSKNFDALQSQSIDNDNKPIDPAILEHIQAIQSLLKKQPGQLSTSPQVKKSDGVKLFDKKILDYDYGDDEEEMLNQSPEFQQHQNQNTAIEGLDSLLSNPEVLRTLRNVEGLMSTQSKQLAELDKIKEMRKEAEFDKHLAQTVQNLPFASECELKPAPMVSQTVNMSNPYANQLYNTQNMYQQQQPLMTLEAHHKPLSQIISYDDPNQSKPEVIDLDHIASPPHNKRDSRRDGYSSSSSRKRSPRKSSRERQREREKDRERDRERRKKYLPPFKKNHLAVVSTTLWVGHLSKLIHQDDLYGLFQPIGDIVSLNLISPRGCAFLCMNRRQDAARIMSKYQGERLQGKPMTIAWAPGQAMKDKEWKDYWEIDDGVSYIPWEKLNKEIDYDELEIGGMLDEDTMPEWLKTHLKMLRTSKKNEKKEEEKLTEGNQQPLTASNFFDTQGVQSPSVQMQMSPAQNSQPNQINFNLPQTMSMPNPFGINPRLINPMMNPIMPGTMAPMSMGHPSMMMMNRMPSPFGPPPNMAMMGNPQQMTITSDAPKSLGVPTDMMMSFPFGINLPSQATAISSAQTMMGMNPSTVTSGTSTAPTLSHTNQKDNLIATNPPNQLDPSTIMQFNLPPPPTLPNLSNFSQNTNSSNLGNEKYDPNTLGNSDQEESKDTDRNNDREDRNRGRDNRNRSRDSRERIDRFKDRENKNDRGQRDDLSQRLDPRNRLKGPEQRERKSSRWGDKVSEEVNSQNNVGRLSVKEGLSMAQAPNLAQIDNVKDILIQNNSLHQILEHVIQDNMGNPPFKSPGMFGPNGPLPNQMFNMPPQSFQQGLGPDGPRPPLLDNGNLRGRGGWNRGGRGGFRGRSGYNNGPNWDNNNVPNWDNSSGPNWDSNAPPPIWQNQSINRGGMMGRGNLRPPLMQNAMGRGRDNWMDNNSSVGRGGRDSDNWGNRGGGRDIDKWGGRGGNRDSDGWGGRGSRLSPWRGNGNRRRNDDWENPNQKRWRREENSEYDEQQKIWKRGAVNDEEEWQNNKQGSLWSAGKKDEGNYSKFKPRENNEDRPRKPSKWGDRDSDDIVKEDRWNRKSISKDESTIDEGPHQTSAPMDLDNYEGDSVDNIEQLHGDKEQENSCQNQDTRQHDEFEKEEEQKIEPHYESGSFSDVVLIHDQESVQQNVDEKNNVEQIEHQDYQDGFSNNLEQLPPHNNMEEMQQNSESQLQNVQDNDYQKNTLDIDSKHDYDQMSQNYREQNQQFETECNNTTYNIKCQNYNQPYDEESSQNLNRQEQSVDNFVSQTSNETDERKYIEEKSLNNLYFNTDNKLPLNEPFEMEQQNNDNLPSEEIGIASADGNEVSEINTVESNQN</sequence>
<feature type="compositionally biased region" description="Basic and acidic residues" evidence="3">
    <location>
        <begin position="1279"/>
        <end position="1288"/>
    </location>
</feature>
<keyword evidence="6" id="KW-1185">Reference proteome</keyword>
<keyword evidence="1 2" id="KW-0694">RNA-binding</keyword>
<feature type="compositionally biased region" description="Basic and acidic residues" evidence="3">
    <location>
        <begin position="1202"/>
        <end position="1258"/>
    </location>
</feature>
<feature type="domain" description="RRM" evidence="4">
    <location>
        <begin position="459"/>
        <end position="531"/>
    </location>
</feature>
<feature type="region of interest" description="Disordered" evidence="3">
    <location>
        <begin position="750"/>
        <end position="914"/>
    </location>
</feature>
<dbReference type="Gene3D" id="1.25.40.90">
    <property type="match status" value="1"/>
</dbReference>
<evidence type="ECO:0000259" key="4">
    <source>
        <dbReference type="PROSITE" id="PS50102"/>
    </source>
</evidence>
<feature type="region of interest" description="Disordered" evidence="3">
    <location>
        <begin position="987"/>
        <end position="1158"/>
    </location>
</feature>
<dbReference type="PANTHER" id="PTHR23140">
    <property type="entry name" value="RNA PROCESSING PROTEIN LD23810P"/>
    <property type="match status" value="1"/>
</dbReference>
<dbReference type="SUPFAM" id="SSF54928">
    <property type="entry name" value="RNA-binding domain, RBD"/>
    <property type="match status" value="1"/>
</dbReference>
<dbReference type="PROSITE" id="PS51391">
    <property type="entry name" value="CID"/>
    <property type="match status" value="1"/>
</dbReference>